<accession>A0A9X6RM94</accession>
<name>A0A9X6RM94_HYPEX</name>
<organism evidence="2 3">
    <name type="scientific">Hypsibius exemplaris</name>
    <name type="common">Freshwater tardigrade</name>
    <dbReference type="NCBI Taxonomy" id="2072580"/>
    <lineage>
        <taxon>Eukaryota</taxon>
        <taxon>Metazoa</taxon>
        <taxon>Ecdysozoa</taxon>
        <taxon>Tardigrada</taxon>
        <taxon>Eutardigrada</taxon>
        <taxon>Parachela</taxon>
        <taxon>Hypsibioidea</taxon>
        <taxon>Hypsibiidae</taxon>
        <taxon>Hypsibius</taxon>
    </lineage>
</organism>
<dbReference type="Gene3D" id="3.40.50.1110">
    <property type="entry name" value="SGNH hydrolase"/>
    <property type="match status" value="1"/>
</dbReference>
<protein>
    <submittedName>
        <fullName evidence="2">Uncharacterized protein</fullName>
    </submittedName>
</protein>
<feature type="signal peptide" evidence="1">
    <location>
        <begin position="1"/>
        <end position="32"/>
    </location>
</feature>
<gene>
    <name evidence="2" type="ORF">BV898_17104</name>
</gene>
<dbReference type="EMBL" id="MTYJ01000279">
    <property type="protein sequence ID" value="OWA52657.1"/>
    <property type="molecule type" value="Genomic_DNA"/>
</dbReference>
<proteinExistence type="predicted"/>
<dbReference type="OrthoDB" id="10464605at2759"/>
<dbReference type="InterPro" id="IPR036514">
    <property type="entry name" value="SGNH_hydro_sf"/>
</dbReference>
<evidence type="ECO:0000313" key="2">
    <source>
        <dbReference type="EMBL" id="OWA52657.1"/>
    </source>
</evidence>
<reference evidence="3" key="1">
    <citation type="submission" date="2017-01" db="EMBL/GenBank/DDBJ databases">
        <title>Comparative genomics of anhydrobiosis in the tardigrade Hypsibius dujardini.</title>
        <authorList>
            <person name="Yoshida Y."/>
            <person name="Koutsovoulos G."/>
            <person name="Laetsch D."/>
            <person name="Stevens L."/>
            <person name="Kumar S."/>
            <person name="Horikawa D."/>
            <person name="Ishino K."/>
            <person name="Komine S."/>
            <person name="Tomita M."/>
            <person name="Blaxter M."/>
            <person name="Arakawa K."/>
        </authorList>
    </citation>
    <scope>NUCLEOTIDE SEQUENCE [LARGE SCALE GENOMIC DNA]</scope>
    <source>
        <strain evidence="3">Z151</strain>
    </source>
</reference>
<keyword evidence="1" id="KW-0732">Signal</keyword>
<sequence length="344" mass="39627">MKKCFPAFGVFFLSLACLLLLSLDVIRRSTLGLTSPTHWQRSLAFWAYPICREYLDIKSPTSGKQCAWDKLTDSFKVHLRQLENVPVALVGDSRMRHMFTYLKSLLDHRHFKFRDSFNDTSYRDPGRNITLNYYARWFPNHDTLSLLQKWEDHPKTAPPIVFFECGAWPLFRFGPEGLLTFERKLSVVAEKFASLRRSTTAIWMKTLPFHPDAESGHGTWIKMRNGSASLEEYSAVFEAVGRKHGMIVWTSAYDDAKRNLDKYMDHVHPGAALIRKAICQMLMSLNREDCPGDHARTKQGKLPRPQTDVFHAAYRKTVMDPETGEVDILNDVEHIDDSLRVDLG</sequence>
<keyword evidence="3" id="KW-1185">Reference proteome</keyword>
<dbReference type="PROSITE" id="PS51257">
    <property type="entry name" value="PROKAR_LIPOPROTEIN"/>
    <property type="match status" value="1"/>
</dbReference>
<comment type="caution">
    <text evidence="2">The sequence shown here is derived from an EMBL/GenBank/DDBJ whole genome shotgun (WGS) entry which is preliminary data.</text>
</comment>
<evidence type="ECO:0000256" key="1">
    <source>
        <dbReference type="SAM" id="SignalP"/>
    </source>
</evidence>
<evidence type="ECO:0000313" key="3">
    <source>
        <dbReference type="Proteomes" id="UP000192578"/>
    </source>
</evidence>
<dbReference type="AlphaFoldDB" id="A0A9X6RM94"/>
<dbReference type="Proteomes" id="UP000192578">
    <property type="component" value="Unassembled WGS sequence"/>
</dbReference>
<feature type="chain" id="PRO_5040806725" evidence="1">
    <location>
        <begin position="33"/>
        <end position="344"/>
    </location>
</feature>